<proteinExistence type="predicted"/>
<feature type="domain" description="Glycosyltransferase 2-like" evidence="1">
    <location>
        <begin position="6"/>
        <end position="118"/>
    </location>
</feature>
<dbReference type="InterPro" id="IPR001173">
    <property type="entry name" value="Glyco_trans_2-like"/>
</dbReference>
<protein>
    <submittedName>
        <fullName evidence="2">Glycosyl transferase family 2</fullName>
    </submittedName>
</protein>
<evidence type="ECO:0000313" key="3">
    <source>
        <dbReference type="Proteomes" id="UP000217334"/>
    </source>
</evidence>
<reference evidence="3" key="1">
    <citation type="submission" date="2017-06" db="EMBL/GenBank/DDBJ databases">
        <title>Capnocytophaga spp. assemblies.</title>
        <authorList>
            <person name="Gulvik C.A."/>
        </authorList>
    </citation>
    <scope>NUCLEOTIDE SEQUENCE [LARGE SCALE GENOMIC DNA]</scope>
    <source>
        <strain evidence="3">H4486</strain>
    </source>
</reference>
<dbReference type="InterPro" id="IPR029044">
    <property type="entry name" value="Nucleotide-diphossugar_trans"/>
</dbReference>
<evidence type="ECO:0000259" key="1">
    <source>
        <dbReference type="Pfam" id="PF00535"/>
    </source>
</evidence>
<evidence type="ECO:0000313" key="2">
    <source>
        <dbReference type="EMBL" id="ATA79416.1"/>
    </source>
</evidence>
<dbReference type="GO" id="GO:0016758">
    <property type="term" value="F:hexosyltransferase activity"/>
    <property type="evidence" value="ECO:0007669"/>
    <property type="project" value="UniProtKB-ARBA"/>
</dbReference>
<dbReference type="PANTHER" id="PTHR22916:SF3">
    <property type="entry name" value="UDP-GLCNAC:BETAGAL BETA-1,3-N-ACETYLGLUCOSAMINYLTRANSFERASE-LIKE PROTEIN 1"/>
    <property type="match status" value="1"/>
</dbReference>
<keyword evidence="2" id="KW-0808">Transferase</keyword>
<dbReference type="Gene3D" id="3.90.550.10">
    <property type="entry name" value="Spore Coat Polysaccharide Biosynthesis Protein SpsA, Chain A"/>
    <property type="match status" value="1"/>
</dbReference>
<name>A0A250F5Z9_CAPSP</name>
<dbReference type="GeneID" id="78162241"/>
<dbReference type="AlphaFoldDB" id="A0A250F5Z9"/>
<dbReference type="EMBL" id="CP022383">
    <property type="protein sequence ID" value="ATA79416.1"/>
    <property type="molecule type" value="Genomic_DNA"/>
</dbReference>
<dbReference type="Proteomes" id="UP000217334">
    <property type="component" value="Chromosome"/>
</dbReference>
<dbReference type="PANTHER" id="PTHR22916">
    <property type="entry name" value="GLYCOSYLTRANSFERASE"/>
    <property type="match status" value="1"/>
</dbReference>
<organism evidence="2 3">
    <name type="scientific">Capnocytophaga sputigena</name>
    <dbReference type="NCBI Taxonomy" id="1019"/>
    <lineage>
        <taxon>Bacteria</taxon>
        <taxon>Pseudomonadati</taxon>
        <taxon>Bacteroidota</taxon>
        <taxon>Flavobacteriia</taxon>
        <taxon>Flavobacteriales</taxon>
        <taxon>Flavobacteriaceae</taxon>
        <taxon>Capnocytophaga</taxon>
    </lineage>
</organism>
<sequence>MKEKISVLIPTYNVGKFVEKAIRSVMQQSYTNLEIIVVDDFSTDDTFSILQKLANEDSRIKLFRNKQNMKIAATLNFAIEQATGKYIARIDGDDIADNTRIETLYNYLQEHPEVKLVSSNLFSINEKDAILKEEIYPESFESIKKVALFSSPVSHHWLTYKYIYEKYGNYRMSGAEDYDFILRLISNNVPLANVQKGLYYLRIREGNTISTMGLSQIKLSNYVKKLHKERMKNNTLTDSYSLEALKKYLTTSPFITKMHNISASLFRKFVLRKKREGIIYLPLAILFSPYYQLQHIKNKLLYKIYKK</sequence>
<dbReference type="Pfam" id="PF00535">
    <property type="entry name" value="Glycos_transf_2"/>
    <property type="match status" value="1"/>
</dbReference>
<dbReference type="CDD" id="cd00761">
    <property type="entry name" value="Glyco_tranf_GTA_type"/>
    <property type="match status" value="1"/>
</dbReference>
<dbReference type="RefSeq" id="WP_095898345.1">
    <property type="nucleotide sequence ID" value="NZ_CP022379.1"/>
</dbReference>
<dbReference type="SUPFAM" id="SSF53448">
    <property type="entry name" value="Nucleotide-diphospho-sugar transferases"/>
    <property type="match status" value="1"/>
</dbReference>
<gene>
    <name evidence="2" type="ORF">CGC59_06890</name>
</gene>
<accession>A0A250F5Z9</accession>